<evidence type="ECO:0000256" key="3">
    <source>
        <dbReference type="ARBA" id="ARBA00016337"/>
    </source>
</evidence>
<reference evidence="11 12" key="1">
    <citation type="submission" date="2019-02" db="EMBL/GenBank/DDBJ databases">
        <title>Deep-cultivation of Planctomycetes and their phenomic and genomic characterization uncovers novel biology.</title>
        <authorList>
            <person name="Wiegand S."/>
            <person name="Jogler M."/>
            <person name="Boedeker C."/>
            <person name="Pinto D."/>
            <person name="Vollmers J."/>
            <person name="Rivas-Marin E."/>
            <person name="Kohn T."/>
            <person name="Peeters S.H."/>
            <person name="Heuer A."/>
            <person name="Rast P."/>
            <person name="Oberbeckmann S."/>
            <person name="Bunk B."/>
            <person name="Jeske O."/>
            <person name="Meyerdierks A."/>
            <person name="Storesund J.E."/>
            <person name="Kallscheuer N."/>
            <person name="Luecker S."/>
            <person name="Lage O.M."/>
            <person name="Pohl T."/>
            <person name="Merkel B.J."/>
            <person name="Hornburger P."/>
            <person name="Mueller R.-W."/>
            <person name="Bruemmer F."/>
            <person name="Labrenz M."/>
            <person name="Spormann A.M."/>
            <person name="Op den Camp H."/>
            <person name="Overmann J."/>
            <person name="Amann R."/>
            <person name="Jetten M.S.M."/>
            <person name="Mascher T."/>
            <person name="Medema M.H."/>
            <person name="Devos D.P."/>
            <person name="Kaster A.-K."/>
            <person name="Ovreas L."/>
            <person name="Rohde M."/>
            <person name="Galperin M.Y."/>
            <person name="Jogler C."/>
        </authorList>
    </citation>
    <scope>NUCLEOTIDE SEQUENCE [LARGE SCALE GENOMIC DNA]</scope>
    <source>
        <strain evidence="11 12">Mal48</strain>
    </source>
</reference>
<dbReference type="InterPro" id="IPR003374">
    <property type="entry name" value="ApbE-like_sf"/>
</dbReference>
<dbReference type="PANTHER" id="PTHR30040:SF2">
    <property type="entry name" value="FAD:PROTEIN FMN TRANSFERASE"/>
    <property type="match status" value="1"/>
</dbReference>
<evidence type="ECO:0000256" key="9">
    <source>
        <dbReference type="ARBA" id="ARBA00031306"/>
    </source>
</evidence>
<dbReference type="Proteomes" id="UP000315724">
    <property type="component" value="Chromosome"/>
</dbReference>
<dbReference type="GO" id="GO:0016740">
    <property type="term" value="F:transferase activity"/>
    <property type="evidence" value="ECO:0007669"/>
    <property type="project" value="UniProtKB-KW"/>
</dbReference>
<keyword evidence="8" id="KW-0460">Magnesium</keyword>
<dbReference type="PANTHER" id="PTHR30040">
    <property type="entry name" value="THIAMINE BIOSYNTHESIS LIPOPROTEIN APBE"/>
    <property type="match status" value="1"/>
</dbReference>
<organism evidence="11 12">
    <name type="scientific">Thalassoglobus polymorphus</name>
    <dbReference type="NCBI Taxonomy" id="2527994"/>
    <lineage>
        <taxon>Bacteria</taxon>
        <taxon>Pseudomonadati</taxon>
        <taxon>Planctomycetota</taxon>
        <taxon>Planctomycetia</taxon>
        <taxon>Planctomycetales</taxon>
        <taxon>Planctomycetaceae</taxon>
        <taxon>Thalassoglobus</taxon>
    </lineage>
</organism>
<keyword evidence="6" id="KW-0479">Metal-binding</keyword>
<evidence type="ECO:0000313" key="11">
    <source>
        <dbReference type="EMBL" id="QDT34954.1"/>
    </source>
</evidence>
<evidence type="ECO:0000256" key="6">
    <source>
        <dbReference type="ARBA" id="ARBA00022723"/>
    </source>
</evidence>
<dbReference type="KEGG" id="tpol:Mal48_42270"/>
<keyword evidence="7" id="KW-0274">FAD</keyword>
<proteinExistence type="predicted"/>
<evidence type="ECO:0000256" key="10">
    <source>
        <dbReference type="ARBA" id="ARBA00048540"/>
    </source>
</evidence>
<sequence>MSKPHDSSRREFLTGKAVHKEIRRVGDEIADALVDAEPGRVAPVASQTVRLETKAMGCPWCVIMNPGPPRQVMVASDAFDCVRDAEQLLTIYRDDSDVSQLNREAFSDWQEVSEELESFLKTCREIYESTSGAFDPASGRLIQLWKSTRLNNRIPDQAEVEEALANSGMQYVAQSEKGVKFERDLLLDFASIGKGYGIDKAATHIKNEEIENFLVHGGQSSLFASGTHRDLDGWPIGLKNPLFTDKRYATILLKNSGMSTSGSNIQFFRFEGKRYGHLLDPRTGWPAKGLLSVTVIAPTATEADALSTAFYAMGLDKAVQYCDDHPQVGAILVAAPTHGRILEPVIKNFPLDQLFFEEGVSVVTD</sequence>
<dbReference type="EMBL" id="CP036267">
    <property type="protein sequence ID" value="QDT34954.1"/>
    <property type="molecule type" value="Genomic_DNA"/>
</dbReference>
<keyword evidence="4" id="KW-0285">Flavoprotein</keyword>
<dbReference type="EC" id="2.7.1.180" evidence="2"/>
<keyword evidence="12" id="KW-1185">Reference proteome</keyword>
<comment type="cofactor">
    <cofactor evidence="1">
        <name>Mg(2+)</name>
        <dbReference type="ChEBI" id="CHEBI:18420"/>
    </cofactor>
</comment>
<dbReference type="RefSeq" id="WP_145203732.1">
    <property type="nucleotide sequence ID" value="NZ_CP036267.1"/>
</dbReference>
<evidence type="ECO:0000256" key="7">
    <source>
        <dbReference type="ARBA" id="ARBA00022827"/>
    </source>
</evidence>
<comment type="catalytic activity">
    <reaction evidence="10">
        <text>L-threonyl-[protein] + FAD = FMN-L-threonyl-[protein] + AMP + H(+)</text>
        <dbReference type="Rhea" id="RHEA:36847"/>
        <dbReference type="Rhea" id="RHEA-COMP:11060"/>
        <dbReference type="Rhea" id="RHEA-COMP:11061"/>
        <dbReference type="ChEBI" id="CHEBI:15378"/>
        <dbReference type="ChEBI" id="CHEBI:30013"/>
        <dbReference type="ChEBI" id="CHEBI:57692"/>
        <dbReference type="ChEBI" id="CHEBI:74257"/>
        <dbReference type="ChEBI" id="CHEBI:456215"/>
        <dbReference type="EC" id="2.7.1.180"/>
    </reaction>
</comment>
<gene>
    <name evidence="11" type="primary">apbE_3</name>
    <name evidence="11" type="ORF">Mal48_42270</name>
</gene>
<evidence type="ECO:0000256" key="2">
    <source>
        <dbReference type="ARBA" id="ARBA00011955"/>
    </source>
</evidence>
<dbReference type="SUPFAM" id="SSF143631">
    <property type="entry name" value="ApbE-like"/>
    <property type="match status" value="1"/>
</dbReference>
<keyword evidence="11" id="KW-0449">Lipoprotein</keyword>
<evidence type="ECO:0000256" key="5">
    <source>
        <dbReference type="ARBA" id="ARBA00022679"/>
    </source>
</evidence>
<keyword evidence="5" id="KW-0808">Transferase</keyword>
<dbReference type="OrthoDB" id="9778595at2"/>
<name>A0A517QTI8_9PLAN</name>
<dbReference type="AlphaFoldDB" id="A0A517QTI8"/>
<dbReference type="InterPro" id="IPR024932">
    <property type="entry name" value="ApbE"/>
</dbReference>
<dbReference type="Gene3D" id="3.10.520.10">
    <property type="entry name" value="ApbE-like domains"/>
    <property type="match status" value="1"/>
</dbReference>
<evidence type="ECO:0000256" key="1">
    <source>
        <dbReference type="ARBA" id="ARBA00001946"/>
    </source>
</evidence>
<evidence type="ECO:0000313" key="12">
    <source>
        <dbReference type="Proteomes" id="UP000315724"/>
    </source>
</evidence>
<dbReference type="Pfam" id="PF02424">
    <property type="entry name" value="ApbE"/>
    <property type="match status" value="1"/>
</dbReference>
<accession>A0A517QTI8</accession>
<evidence type="ECO:0000256" key="8">
    <source>
        <dbReference type="ARBA" id="ARBA00022842"/>
    </source>
</evidence>
<protein>
    <recommendedName>
        <fullName evidence="3">FAD:protein FMN transferase</fullName>
        <ecNumber evidence="2">2.7.1.180</ecNumber>
    </recommendedName>
    <alternativeName>
        <fullName evidence="9">Flavin transferase</fullName>
    </alternativeName>
</protein>
<evidence type="ECO:0000256" key="4">
    <source>
        <dbReference type="ARBA" id="ARBA00022630"/>
    </source>
</evidence>
<dbReference type="GO" id="GO:0046872">
    <property type="term" value="F:metal ion binding"/>
    <property type="evidence" value="ECO:0007669"/>
    <property type="project" value="UniProtKB-KW"/>
</dbReference>